<evidence type="ECO:0000313" key="10">
    <source>
        <dbReference type="Proteomes" id="UP001239994"/>
    </source>
</evidence>
<keyword evidence="6" id="KW-1015">Disulfide bond</keyword>
<sequence>MDIYFKSLLHSQLLHTQEGSSVSHVKKQPTITSAIAGHPTSTAPRVLASDSFAPAESKYCYTRHVLDGDEASISVTKRCATLQDCLTTGCMDMEHEGNR</sequence>
<dbReference type="GO" id="GO:0098552">
    <property type="term" value="C:side of membrane"/>
    <property type="evidence" value="ECO:0007669"/>
    <property type="project" value="UniProtKB-KW"/>
</dbReference>
<organism evidence="9 10">
    <name type="scientific">Electrophorus voltai</name>
    <dbReference type="NCBI Taxonomy" id="2609070"/>
    <lineage>
        <taxon>Eukaryota</taxon>
        <taxon>Metazoa</taxon>
        <taxon>Chordata</taxon>
        <taxon>Craniata</taxon>
        <taxon>Vertebrata</taxon>
        <taxon>Euteleostomi</taxon>
        <taxon>Actinopterygii</taxon>
        <taxon>Neopterygii</taxon>
        <taxon>Teleostei</taxon>
        <taxon>Ostariophysi</taxon>
        <taxon>Gymnotiformes</taxon>
        <taxon>Gymnotoidei</taxon>
        <taxon>Gymnotidae</taxon>
        <taxon>Electrophorus</taxon>
    </lineage>
</organism>
<protein>
    <submittedName>
        <fullName evidence="9">Uncharacterized protein</fullName>
    </submittedName>
</protein>
<evidence type="ECO:0000256" key="3">
    <source>
        <dbReference type="ARBA" id="ARBA00022622"/>
    </source>
</evidence>
<evidence type="ECO:0000256" key="4">
    <source>
        <dbReference type="ARBA" id="ARBA00022729"/>
    </source>
</evidence>
<dbReference type="PANTHER" id="PTHR31171">
    <property type="entry name" value="LY6/PLAUR DOMAIN-CONTAINING PROTEIN 6"/>
    <property type="match status" value="1"/>
</dbReference>
<evidence type="ECO:0000256" key="5">
    <source>
        <dbReference type="ARBA" id="ARBA00023136"/>
    </source>
</evidence>
<name>A0AAD9DYH2_9TELE</name>
<dbReference type="PANTHER" id="PTHR31171:SF0">
    <property type="entry name" value="LY6_PLAUR DOMAIN-CONTAINING PROTEIN 6"/>
    <property type="match status" value="1"/>
</dbReference>
<keyword evidence="8" id="KW-0449">Lipoprotein</keyword>
<dbReference type="GO" id="GO:0030550">
    <property type="term" value="F:acetylcholine receptor inhibitor activity"/>
    <property type="evidence" value="ECO:0007669"/>
    <property type="project" value="TreeGrafter"/>
</dbReference>
<comment type="caution">
    <text evidence="9">The sequence shown here is derived from an EMBL/GenBank/DDBJ whole genome shotgun (WGS) entry which is preliminary data.</text>
</comment>
<keyword evidence="2" id="KW-1003">Cell membrane</keyword>
<evidence type="ECO:0000256" key="8">
    <source>
        <dbReference type="ARBA" id="ARBA00023288"/>
    </source>
</evidence>
<accession>A0AAD9DYH2</accession>
<proteinExistence type="predicted"/>
<evidence type="ECO:0000256" key="2">
    <source>
        <dbReference type="ARBA" id="ARBA00022475"/>
    </source>
</evidence>
<dbReference type="Proteomes" id="UP001239994">
    <property type="component" value="Unassembled WGS sequence"/>
</dbReference>
<keyword evidence="4" id="KW-0732">Signal</keyword>
<evidence type="ECO:0000313" key="9">
    <source>
        <dbReference type="EMBL" id="KAK1797644.1"/>
    </source>
</evidence>
<comment type="subcellular location">
    <subcellularLocation>
        <location evidence="1">Cell membrane</location>
        <topology evidence="1">Lipid-anchor</topology>
        <topology evidence="1">GPI-anchor</topology>
    </subcellularLocation>
</comment>
<evidence type="ECO:0000256" key="7">
    <source>
        <dbReference type="ARBA" id="ARBA00023180"/>
    </source>
</evidence>
<keyword evidence="10" id="KW-1185">Reference proteome</keyword>
<dbReference type="GO" id="GO:0005886">
    <property type="term" value="C:plasma membrane"/>
    <property type="evidence" value="ECO:0007669"/>
    <property type="project" value="UniProtKB-SubCell"/>
</dbReference>
<dbReference type="EMBL" id="JAROKS010000013">
    <property type="protein sequence ID" value="KAK1797644.1"/>
    <property type="molecule type" value="Genomic_DNA"/>
</dbReference>
<dbReference type="GO" id="GO:0090263">
    <property type="term" value="P:positive regulation of canonical Wnt signaling pathway"/>
    <property type="evidence" value="ECO:0007669"/>
    <property type="project" value="TreeGrafter"/>
</dbReference>
<dbReference type="InterPro" id="IPR039457">
    <property type="entry name" value="LYPD6-like"/>
</dbReference>
<keyword evidence="5" id="KW-0472">Membrane</keyword>
<keyword evidence="3" id="KW-0336">GPI-anchor</keyword>
<evidence type="ECO:0000256" key="1">
    <source>
        <dbReference type="ARBA" id="ARBA00004609"/>
    </source>
</evidence>
<evidence type="ECO:0000256" key="6">
    <source>
        <dbReference type="ARBA" id="ARBA00023157"/>
    </source>
</evidence>
<reference evidence="9" key="1">
    <citation type="submission" date="2023-03" db="EMBL/GenBank/DDBJ databases">
        <title>Electrophorus voltai genome.</title>
        <authorList>
            <person name="Bian C."/>
        </authorList>
    </citation>
    <scope>NUCLEOTIDE SEQUENCE</scope>
    <source>
        <strain evidence="9">CB-2022</strain>
        <tissue evidence="9">Muscle</tissue>
    </source>
</reference>
<gene>
    <name evidence="9" type="ORF">P4O66_008010</name>
</gene>
<dbReference type="AlphaFoldDB" id="A0AAD9DYH2"/>
<keyword evidence="7" id="KW-0325">Glycoprotein</keyword>
<feature type="non-terminal residue" evidence="9">
    <location>
        <position position="1"/>
    </location>
</feature>
<dbReference type="Pfam" id="PF16975">
    <property type="entry name" value="UPAR_LY6_2"/>
    <property type="match status" value="1"/>
</dbReference>